<keyword evidence="5 7" id="KW-0472">Membrane</keyword>
<gene>
    <name evidence="10" type="ORF">VF724_00060</name>
</gene>
<comment type="caution">
    <text evidence="10">The sequence shown here is derived from an EMBL/GenBank/DDBJ whole genome shotgun (WGS) entry which is preliminary data.</text>
</comment>
<keyword evidence="2" id="KW-1003">Cell membrane</keyword>
<evidence type="ECO:0000313" key="11">
    <source>
        <dbReference type="Proteomes" id="UP001310386"/>
    </source>
</evidence>
<name>A0ABU5ZC04_9BACL</name>
<keyword evidence="3 7" id="KW-0812">Transmembrane</keyword>
<dbReference type="EMBL" id="JAYJLD010000001">
    <property type="protein sequence ID" value="MEB3100060.1"/>
    <property type="molecule type" value="Genomic_DNA"/>
</dbReference>
<comment type="similarity">
    <text evidence="6">Belongs to the ABC-4 integral membrane protein family.</text>
</comment>
<evidence type="ECO:0000313" key="10">
    <source>
        <dbReference type="EMBL" id="MEB3100060.1"/>
    </source>
</evidence>
<feature type="domain" description="MacB-like periplasmic core" evidence="9">
    <location>
        <begin position="21"/>
        <end position="232"/>
    </location>
</feature>
<dbReference type="PANTHER" id="PTHR30572">
    <property type="entry name" value="MEMBRANE COMPONENT OF TRANSPORTER-RELATED"/>
    <property type="match status" value="1"/>
</dbReference>
<dbReference type="Pfam" id="PF12704">
    <property type="entry name" value="MacB_PCD"/>
    <property type="match status" value="1"/>
</dbReference>
<accession>A0ABU5ZC04</accession>
<feature type="transmembrane region" description="Helical" evidence="7">
    <location>
        <begin position="21"/>
        <end position="41"/>
    </location>
</feature>
<evidence type="ECO:0000256" key="4">
    <source>
        <dbReference type="ARBA" id="ARBA00022989"/>
    </source>
</evidence>
<protein>
    <submittedName>
        <fullName evidence="10">ABC transporter permease</fullName>
    </submittedName>
</protein>
<dbReference type="PANTHER" id="PTHR30572:SF4">
    <property type="entry name" value="ABC TRANSPORTER PERMEASE YTRF"/>
    <property type="match status" value="1"/>
</dbReference>
<feature type="domain" description="ABC3 transporter permease C-terminal" evidence="8">
    <location>
        <begin position="279"/>
        <end position="391"/>
    </location>
</feature>
<sequence length="398" mass="41876">MNWIQGLKMAWKSIVSNKLRSFLTMLGIIIGVAAVIVLVSLGQGATASVKATVESLGTNLLTVNITGRGAQTSLTYNEAMKFADLPGVLEVSPVITGSVKAKNGTENEDVSLEGITPEYESVRNTHVQAGRFLLPIDIQFRQKVALIGTTTAQTLFGASNPLGSYILINGNKFLIVGLLETKGSSLGGNNDDRILIPITSAERLLSSKGVRQVYIQAKSAADVDTAKNALDAALQKKFRGTTANNTSNNTAGYRIFNQQDALDTVSTITQTLTLTLGGIAAISLLVGGIGIMNIMLVSVSERTREIGIRKAVGAKKRDILIQFLIESMVLGGIGGILGVGAGIGGSVLISKLLKMTAVLSFQITIIAFAFSLSVGILFGLLPANKASSLKPIEALRSE</sequence>
<evidence type="ECO:0000256" key="2">
    <source>
        <dbReference type="ARBA" id="ARBA00022475"/>
    </source>
</evidence>
<feature type="transmembrane region" description="Helical" evidence="7">
    <location>
        <begin position="274"/>
        <end position="299"/>
    </location>
</feature>
<evidence type="ECO:0000256" key="1">
    <source>
        <dbReference type="ARBA" id="ARBA00004651"/>
    </source>
</evidence>
<organism evidence="10 11">
    <name type="scientific">Ferviditalea candida</name>
    <dbReference type="NCBI Taxonomy" id="3108399"/>
    <lineage>
        <taxon>Bacteria</taxon>
        <taxon>Bacillati</taxon>
        <taxon>Bacillota</taxon>
        <taxon>Bacilli</taxon>
        <taxon>Bacillales</taxon>
        <taxon>Paenibacillaceae</taxon>
        <taxon>Ferviditalea</taxon>
    </lineage>
</organism>
<evidence type="ECO:0000256" key="5">
    <source>
        <dbReference type="ARBA" id="ARBA00023136"/>
    </source>
</evidence>
<evidence type="ECO:0000259" key="9">
    <source>
        <dbReference type="Pfam" id="PF12704"/>
    </source>
</evidence>
<evidence type="ECO:0000256" key="7">
    <source>
        <dbReference type="SAM" id="Phobius"/>
    </source>
</evidence>
<dbReference type="InterPro" id="IPR003838">
    <property type="entry name" value="ABC3_permease_C"/>
</dbReference>
<reference evidence="10" key="1">
    <citation type="submission" date="2023-12" db="EMBL/GenBank/DDBJ databases">
        <title>Fervidustalea candida gen. nov., sp. nov., a novel member of the family Paenibacillaceae isolated from a geothermal area.</title>
        <authorList>
            <person name="Li W.-J."/>
            <person name="Jiao J.-Y."/>
            <person name="Chen Y."/>
        </authorList>
    </citation>
    <scope>NUCLEOTIDE SEQUENCE</scope>
    <source>
        <strain evidence="10">SYSU GA230002</strain>
    </source>
</reference>
<evidence type="ECO:0000256" key="6">
    <source>
        <dbReference type="ARBA" id="ARBA00038076"/>
    </source>
</evidence>
<proteinExistence type="inferred from homology"/>
<feature type="transmembrane region" description="Helical" evidence="7">
    <location>
        <begin position="320"/>
        <end position="349"/>
    </location>
</feature>
<keyword evidence="4 7" id="KW-1133">Transmembrane helix</keyword>
<dbReference type="Proteomes" id="UP001310386">
    <property type="component" value="Unassembled WGS sequence"/>
</dbReference>
<dbReference type="InterPro" id="IPR050250">
    <property type="entry name" value="Macrolide_Exporter_MacB"/>
</dbReference>
<feature type="transmembrane region" description="Helical" evidence="7">
    <location>
        <begin position="361"/>
        <end position="381"/>
    </location>
</feature>
<evidence type="ECO:0000259" key="8">
    <source>
        <dbReference type="Pfam" id="PF02687"/>
    </source>
</evidence>
<dbReference type="Pfam" id="PF02687">
    <property type="entry name" value="FtsX"/>
    <property type="match status" value="1"/>
</dbReference>
<dbReference type="RefSeq" id="WP_371752175.1">
    <property type="nucleotide sequence ID" value="NZ_JAYJLD010000001.1"/>
</dbReference>
<keyword evidence="11" id="KW-1185">Reference proteome</keyword>
<comment type="subcellular location">
    <subcellularLocation>
        <location evidence="1">Cell membrane</location>
        <topology evidence="1">Multi-pass membrane protein</topology>
    </subcellularLocation>
</comment>
<evidence type="ECO:0000256" key="3">
    <source>
        <dbReference type="ARBA" id="ARBA00022692"/>
    </source>
</evidence>
<dbReference type="InterPro" id="IPR025857">
    <property type="entry name" value="MacB_PCD"/>
</dbReference>